<dbReference type="GO" id="GO:0015074">
    <property type="term" value="P:DNA integration"/>
    <property type="evidence" value="ECO:0007669"/>
    <property type="project" value="InterPro"/>
</dbReference>
<gene>
    <name evidence="6" type="ORF">FF041_03680</name>
</gene>
<feature type="domain" description="Tyr recombinase" evidence="5">
    <location>
        <begin position="184"/>
        <end position="382"/>
    </location>
</feature>
<evidence type="ECO:0000259" key="5">
    <source>
        <dbReference type="PROSITE" id="PS51898"/>
    </source>
</evidence>
<dbReference type="SUPFAM" id="SSF56349">
    <property type="entry name" value="DNA breaking-rejoining enzymes"/>
    <property type="match status" value="1"/>
</dbReference>
<dbReference type="PANTHER" id="PTHR30349">
    <property type="entry name" value="PHAGE INTEGRASE-RELATED"/>
    <property type="match status" value="1"/>
</dbReference>
<dbReference type="AlphaFoldDB" id="A0A646KAX3"/>
<evidence type="ECO:0000313" key="6">
    <source>
        <dbReference type="EMBL" id="MQS99333.1"/>
    </source>
</evidence>
<dbReference type="Proteomes" id="UP000419138">
    <property type="component" value="Unassembled WGS sequence"/>
</dbReference>
<feature type="compositionally biased region" description="Gly residues" evidence="4">
    <location>
        <begin position="1"/>
        <end position="10"/>
    </location>
</feature>
<comment type="caution">
    <text evidence="6">The sequence shown here is derived from an EMBL/GenBank/DDBJ whole genome shotgun (WGS) entry which is preliminary data.</text>
</comment>
<dbReference type="GO" id="GO:0006310">
    <property type="term" value="P:DNA recombination"/>
    <property type="evidence" value="ECO:0007669"/>
    <property type="project" value="UniProtKB-KW"/>
</dbReference>
<evidence type="ECO:0000256" key="1">
    <source>
        <dbReference type="ARBA" id="ARBA00008857"/>
    </source>
</evidence>
<dbReference type="CDD" id="cd01189">
    <property type="entry name" value="INT_ICEBs1_C_like"/>
    <property type="match status" value="1"/>
</dbReference>
<feature type="compositionally biased region" description="Basic and acidic residues" evidence="4">
    <location>
        <begin position="11"/>
        <end position="22"/>
    </location>
</feature>
<dbReference type="PANTHER" id="PTHR30349:SF64">
    <property type="entry name" value="PROPHAGE INTEGRASE INTD-RELATED"/>
    <property type="match status" value="1"/>
</dbReference>
<dbReference type="Pfam" id="PF00589">
    <property type="entry name" value="Phage_integrase"/>
    <property type="match status" value="1"/>
</dbReference>
<evidence type="ECO:0000313" key="7">
    <source>
        <dbReference type="Proteomes" id="UP000419138"/>
    </source>
</evidence>
<dbReference type="InterPro" id="IPR011010">
    <property type="entry name" value="DNA_brk_join_enz"/>
</dbReference>
<accession>A0A646KAX3</accession>
<name>A0A646KAX3_STRJU</name>
<keyword evidence="3" id="KW-0233">DNA recombination</keyword>
<dbReference type="PROSITE" id="PS51898">
    <property type="entry name" value="TYR_RECOMBINASE"/>
    <property type="match status" value="1"/>
</dbReference>
<dbReference type="EMBL" id="VCLA01000024">
    <property type="protein sequence ID" value="MQS99333.1"/>
    <property type="molecule type" value="Genomic_DNA"/>
</dbReference>
<comment type="similarity">
    <text evidence="1">Belongs to the 'phage' integrase family.</text>
</comment>
<dbReference type="InterPro" id="IPR013762">
    <property type="entry name" value="Integrase-like_cat_sf"/>
</dbReference>
<dbReference type="Gene3D" id="1.10.150.130">
    <property type="match status" value="1"/>
</dbReference>
<reference evidence="6 7" key="1">
    <citation type="submission" date="2019-05" db="EMBL/GenBank/DDBJ databases">
        <title>Comparative genomics and metabolomics analyses of clavulanic acid producing Streptomyces species provides insight into specialized metabolism and evolution of beta-lactam biosynthetic gene clusters.</title>
        <authorList>
            <person name="Moore M.A."/>
            <person name="Cruz-Morales P."/>
            <person name="Barona Gomez F."/>
            <person name="Kapil T."/>
        </authorList>
    </citation>
    <scope>NUCLEOTIDE SEQUENCE [LARGE SCALE GENOMIC DNA]</scope>
    <source>
        <strain evidence="6 7">NRRL 5741</strain>
    </source>
</reference>
<keyword evidence="2" id="KW-0238">DNA-binding</keyword>
<sequence>MRWRSAGGGRGAKEDTENFRDERSAEKFRDLVNAHGQSWPPGWIRGQGFIADQRRPGTMFEPYALAHIDRLTGVQGDTKAKYRKLVLENMSPWFKPYTVEDGEGSIVREMVQDWINDLAAGNAAPLDPSDRKPRKKYAAKTIANQHGLLSAILQAAVDAVPSLRTANPCAKNRLPRLDTDEVEDEICPLEREEWAWVHECLGELDTEAQELGEVIAETGFRWGESTALQPRDLQMRNGRPALRVQRAWKRDEDGQPYLGAPKSKKSRRTVVVRWGLWNKLKRRAKGLKPTDLLFTGPMGGRWDAGTFRRLRWVPAIELAAERFGLTKRPRIHDLRHSHAAWLIAAKVPLPAIQARLGHESITTTIDVYGHLLDALDDEVVAAVEWAMDPMAPLPGFLVHSGLAQLPHQRGWVAPGGWTDPGGTPGAPGDSETVFVITAGSRRVPFAERQHAQDVADQWNNDRAETITKLKEAGWTEDGLNRVRALGPEERERWTGAGPVWRRKPDRRLVYHRVATFRPDGTLAHEPEPMADGWVWEFETDLYTDAAAQMRTEFRPGPSALTEAFARGIDKEAVSRAYDEVCAKAQEVCGHSPYLEPLITGA</sequence>
<dbReference type="InterPro" id="IPR050090">
    <property type="entry name" value="Tyrosine_recombinase_XerCD"/>
</dbReference>
<dbReference type="Gene3D" id="1.10.443.10">
    <property type="entry name" value="Intergrase catalytic core"/>
    <property type="match status" value="1"/>
</dbReference>
<dbReference type="InterPro" id="IPR002104">
    <property type="entry name" value="Integrase_catalytic"/>
</dbReference>
<dbReference type="GO" id="GO:0003677">
    <property type="term" value="F:DNA binding"/>
    <property type="evidence" value="ECO:0007669"/>
    <property type="project" value="UniProtKB-KW"/>
</dbReference>
<protein>
    <submittedName>
        <fullName evidence="6">Site-specific integrase</fullName>
    </submittedName>
</protein>
<dbReference type="InterPro" id="IPR010998">
    <property type="entry name" value="Integrase_recombinase_N"/>
</dbReference>
<evidence type="ECO:0000256" key="4">
    <source>
        <dbReference type="SAM" id="MobiDB-lite"/>
    </source>
</evidence>
<organism evidence="6 7">
    <name type="scientific">Streptomyces jumonjinensis</name>
    <dbReference type="NCBI Taxonomy" id="1945"/>
    <lineage>
        <taxon>Bacteria</taxon>
        <taxon>Bacillati</taxon>
        <taxon>Actinomycetota</taxon>
        <taxon>Actinomycetes</taxon>
        <taxon>Kitasatosporales</taxon>
        <taxon>Streptomycetaceae</taxon>
        <taxon>Streptomyces</taxon>
    </lineage>
</organism>
<evidence type="ECO:0000256" key="3">
    <source>
        <dbReference type="ARBA" id="ARBA00023172"/>
    </source>
</evidence>
<feature type="region of interest" description="Disordered" evidence="4">
    <location>
        <begin position="1"/>
        <end position="22"/>
    </location>
</feature>
<keyword evidence="7" id="KW-1185">Reference proteome</keyword>
<evidence type="ECO:0000256" key="2">
    <source>
        <dbReference type="ARBA" id="ARBA00023125"/>
    </source>
</evidence>
<proteinExistence type="inferred from homology"/>